<dbReference type="CDD" id="cd04301">
    <property type="entry name" value="NAT_SF"/>
    <property type="match status" value="1"/>
</dbReference>
<name>A0A1V9YPP7_ACHHY</name>
<feature type="region of interest" description="Disordered" evidence="10">
    <location>
        <begin position="1"/>
        <end position="34"/>
    </location>
</feature>
<evidence type="ECO:0000256" key="5">
    <source>
        <dbReference type="ARBA" id="ARBA00022771"/>
    </source>
</evidence>
<reference evidence="12 13" key="1">
    <citation type="journal article" date="2014" name="Genome Biol. Evol.">
        <title>The secreted proteins of Achlya hypogyna and Thraustotheca clavata identify the ancestral oomycete secretome and reveal gene acquisitions by horizontal gene transfer.</title>
        <authorList>
            <person name="Misner I."/>
            <person name="Blouin N."/>
            <person name="Leonard G."/>
            <person name="Richards T.A."/>
            <person name="Lane C.E."/>
        </authorList>
    </citation>
    <scope>NUCLEOTIDE SEQUENCE [LARGE SCALE GENOMIC DNA]</scope>
    <source>
        <strain evidence="12 13">ATCC 48635</strain>
    </source>
</reference>
<evidence type="ECO:0000259" key="11">
    <source>
        <dbReference type="PROSITE" id="PS51186"/>
    </source>
</evidence>
<evidence type="ECO:0000313" key="13">
    <source>
        <dbReference type="Proteomes" id="UP000243579"/>
    </source>
</evidence>
<keyword evidence="5" id="KW-0863">Zinc-finger</keyword>
<evidence type="ECO:0000256" key="6">
    <source>
        <dbReference type="ARBA" id="ARBA00022833"/>
    </source>
</evidence>
<keyword evidence="3 12" id="KW-0808">Transferase</keyword>
<organism evidence="12 13">
    <name type="scientific">Achlya hypogyna</name>
    <name type="common">Oomycete</name>
    <name type="synonym">Protoachlya hypogyna</name>
    <dbReference type="NCBI Taxonomy" id="1202772"/>
    <lineage>
        <taxon>Eukaryota</taxon>
        <taxon>Sar</taxon>
        <taxon>Stramenopiles</taxon>
        <taxon>Oomycota</taxon>
        <taxon>Saprolegniomycetes</taxon>
        <taxon>Saprolegniales</taxon>
        <taxon>Achlyaceae</taxon>
        <taxon>Achlya</taxon>
    </lineage>
</organism>
<proteinExistence type="inferred from homology"/>
<keyword evidence="13" id="KW-1185">Reference proteome</keyword>
<evidence type="ECO:0000256" key="9">
    <source>
        <dbReference type="ARBA" id="ARBA00023315"/>
    </source>
</evidence>
<dbReference type="InterPro" id="IPR028009">
    <property type="entry name" value="ESCO_Acetyltransf_dom"/>
</dbReference>
<dbReference type="STRING" id="1202772.A0A1V9YPP7"/>
<dbReference type="SUPFAM" id="SSF55729">
    <property type="entry name" value="Acyl-CoA N-acyltransferases (Nat)"/>
    <property type="match status" value="1"/>
</dbReference>
<evidence type="ECO:0000256" key="2">
    <source>
        <dbReference type="ARBA" id="ARBA00005816"/>
    </source>
</evidence>
<feature type="compositionally biased region" description="Basic residues" evidence="10">
    <location>
        <begin position="9"/>
        <end position="22"/>
    </location>
</feature>
<dbReference type="Pfam" id="PF13880">
    <property type="entry name" value="Acetyltransf_13"/>
    <property type="match status" value="1"/>
</dbReference>
<dbReference type="Pfam" id="PF13878">
    <property type="entry name" value="zf-C2H2_3"/>
    <property type="match status" value="1"/>
</dbReference>
<dbReference type="PANTHER" id="PTHR45884">
    <property type="entry name" value="N-ACETYLTRANSFERASE ECO"/>
    <property type="match status" value="1"/>
</dbReference>
<evidence type="ECO:0000256" key="10">
    <source>
        <dbReference type="SAM" id="MobiDB-lite"/>
    </source>
</evidence>
<evidence type="ECO:0000256" key="8">
    <source>
        <dbReference type="ARBA" id="ARBA00023306"/>
    </source>
</evidence>
<comment type="subcellular location">
    <subcellularLocation>
        <location evidence="1">Nucleus</location>
    </subcellularLocation>
</comment>
<gene>
    <name evidence="12" type="ORF">ACHHYP_08082</name>
</gene>
<dbReference type="PROSITE" id="PS51186">
    <property type="entry name" value="GNAT"/>
    <property type="match status" value="1"/>
</dbReference>
<evidence type="ECO:0000313" key="12">
    <source>
        <dbReference type="EMBL" id="OQR87746.1"/>
    </source>
</evidence>
<dbReference type="PANTHER" id="PTHR45884:SF2">
    <property type="entry name" value="N-ACETYLTRANSFERASE ECO"/>
    <property type="match status" value="1"/>
</dbReference>
<comment type="similarity">
    <text evidence="2">Belongs to the acetyltransferase family. ECO subfamily.</text>
</comment>
<dbReference type="InterPro" id="IPR016181">
    <property type="entry name" value="Acyl_CoA_acyltransferase"/>
</dbReference>
<dbReference type="GO" id="GO:0008270">
    <property type="term" value="F:zinc ion binding"/>
    <property type="evidence" value="ECO:0007669"/>
    <property type="project" value="UniProtKB-KW"/>
</dbReference>
<dbReference type="Gene3D" id="3.40.630.30">
    <property type="match status" value="1"/>
</dbReference>
<keyword evidence="8" id="KW-0131">Cell cycle</keyword>
<keyword evidence="7" id="KW-0539">Nucleus</keyword>
<dbReference type="Proteomes" id="UP000243579">
    <property type="component" value="Unassembled WGS sequence"/>
</dbReference>
<protein>
    <submittedName>
        <fullName evidence="12">N-acetyltransferase</fullName>
    </submittedName>
</protein>
<keyword evidence="4" id="KW-0479">Metal-binding</keyword>
<evidence type="ECO:0000256" key="4">
    <source>
        <dbReference type="ARBA" id="ARBA00022723"/>
    </source>
</evidence>
<dbReference type="GO" id="GO:0061733">
    <property type="term" value="F:protein-lysine-acetyltransferase activity"/>
    <property type="evidence" value="ECO:0007669"/>
    <property type="project" value="TreeGrafter"/>
</dbReference>
<sequence length="253" mass="28181">MNAFERLMQPRKKSPTATKRKAAPPDPTSRKKTKTQMFLDLGQQDLGQRTCPDCGFLYVRGVATDDADHSRFCKKTAQGVMLSRWKSERVHLDRPPMRIVELRGDDKPVVVKKLMQIKALMDEALGAIDEAAFLARKHFVYLSNDRVVGCVCAEPIDVAYPYSTASGVVTIDKSRPQPALLGVSHVWVHPSFRRQGVAKTLLDVARAKATYGLVVPRRQLAFSQPTEDGMALGVAYCAPAPMYVYMLQVRSES</sequence>
<dbReference type="GO" id="GO:0005634">
    <property type="term" value="C:nucleus"/>
    <property type="evidence" value="ECO:0007669"/>
    <property type="project" value="UniProtKB-SubCell"/>
</dbReference>
<accession>A0A1V9YPP7</accession>
<dbReference type="OrthoDB" id="428854at2759"/>
<keyword evidence="9" id="KW-0012">Acyltransferase</keyword>
<dbReference type="InterPro" id="IPR000182">
    <property type="entry name" value="GNAT_dom"/>
</dbReference>
<dbReference type="InterPro" id="IPR028005">
    <property type="entry name" value="AcTrfase_ESCO_Znf_dom"/>
</dbReference>
<feature type="domain" description="N-acetyltransferase" evidence="11">
    <location>
        <begin position="97"/>
        <end position="251"/>
    </location>
</feature>
<dbReference type="GO" id="GO:0000785">
    <property type="term" value="C:chromatin"/>
    <property type="evidence" value="ECO:0007669"/>
    <property type="project" value="TreeGrafter"/>
</dbReference>
<evidence type="ECO:0000256" key="7">
    <source>
        <dbReference type="ARBA" id="ARBA00023242"/>
    </source>
</evidence>
<evidence type="ECO:0000256" key="3">
    <source>
        <dbReference type="ARBA" id="ARBA00022679"/>
    </source>
</evidence>
<comment type="caution">
    <text evidence="12">The sequence shown here is derived from an EMBL/GenBank/DDBJ whole genome shotgun (WGS) entry which is preliminary data.</text>
</comment>
<keyword evidence="6" id="KW-0862">Zinc</keyword>
<dbReference type="EMBL" id="JNBR01001424">
    <property type="protein sequence ID" value="OQR87746.1"/>
    <property type="molecule type" value="Genomic_DNA"/>
</dbReference>
<dbReference type="AlphaFoldDB" id="A0A1V9YPP7"/>
<evidence type="ECO:0000256" key="1">
    <source>
        <dbReference type="ARBA" id="ARBA00004123"/>
    </source>
</evidence>
<dbReference type="GO" id="GO:0007064">
    <property type="term" value="P:mitotic sister chromatid cohesion"/>
    <property type="evidence" value="ECO:0007669"/>
    <property type="project" value="TreeGrafter"/>
</dbReference>